<dbReference type="KEGG" id="pect:BN1012_Phect1452"/>
<evidence type="ECO:0000256" key="3">
    <source>
        <dbReference type="ARBA" id="ARBA00022692"/>
    </source>
</evidence>
<proteinExistence type="predicted"/>
<evidence type="ECO:0000313" key="9">
    <source>
        <dbReference type="EMBL" id="CDO59666.1"/>
    </source>
</evidence>
<dbReference type="HOGENOM" id="CLU_017518_3_1_5"/>
<dbReference type="PROSITE" id="PS50850">
    <property type="entry name" value="MFS"/>
    <property type="match status" value="1"/>
</dbReference>
<dbReference type="RefSeq" id="WP_081826442.1">
    <property type="nucleotide sequence ID" value="NZ_HG966617.1"/>
</dbReference>
<dbReference type="PATRIC" id="fig|1458461.3.peg.1451"/>
<feature type="transmembrane region" description="Helical" evidence="7">
    <location>
        <begin position="78"/>
        <end position="99"/>
    </location>
</feature>
<dbReference type="Gene3D" id="1.20.1250.20">
    <property type="entry name" value="MFS general substrate transporter like domains"/>
    <property type="match status" value="2"/>
</dbReference>
<dbReference type="AlphaFoldDB" id="X5MMZ8"/>
<dbReference type="OrthoDB" id="9768783at2"/>
<keyword evidence="10" id="KW-1185">Reference proteome</keyword>
<feature type="transmembrane region" description="Helical" evidence="7">
    <location>
        <begin position="393"/>
        <end position="411"/>
    </location>
</feature>
<dbReference type="STRING" id="1458461.BN1012_Phect1452"/>
<feature type="transmembrane region" description="Helical" evidence="7">
    <location>
        <begin position="462"/>
        <end position="479"/>
    </location>
</feature>
<dbReference type="InterPro" id="IPR020846">
    <property type="entry name" value="MFS_dom"/>
</dbReference>
<feature type="transmembrane region" description="Helical" evidence="7">
    <location>
        <begin position="346"/>
        <end position="365"/>
    </location>
</feature>
<dbReference type="Proteomes" id="UP000032160">
    <property type="component" value="Chromosome I"/>
</dbReference>
<dbReference type="PANTHER" id="PTHR23519">
    <property type="entry name" value="AUTOPHAGY-RELATED PROTEIN 22"/>
    <property type="match status" value="1"/>
</dbReference>
<evidence type="ECO:0000256" key="1">
    <source>
        <dbReference type="ARBA" id="ARBA00004127"/>
    </source>
</evidence>
<dbReference type="InterPro" id="IPR024671">
    <property type="entry name" value="Atg22-like"/>
</dbReference>
<dbReference type="EMBL" id="HG966617">
    <property type="protein sequence ID" value="CDO59666.1"/>
    <property type="molecule type" value="Genomic_DNA"/>
</dbReference>
<keyword evidence="3 7" id="KW-0812">Transmembrane</keyword>
<evidence type="ECO:0000256" key="2">
    <source>
        <dbReference type="ARBA" id="ARBA00022448"/>
    </source>
</evidence>
<dbReference type="SUPFAM" id="SSF103473">
    <property type="entry name" value="MFS general substrate transporter"/>
    <property type="match status" value="1"/>
</dbReference>
<accession>X5MMZ8</accession>
<organism evidence="9 10">
    <name type="scientific">Candidatus Phaeomarinibacter ectocarpi</name>
    <dbReference type="NCBI Taxonomy" id="1458461"/>
    <lineage>
        <taxon>Bacteria</taxon>
        <taxon>Pseudomonadati</taxon>
        <taxon>Pseudomonadota</taxon>
        <taxon>Alphaproteobacteria</taxon>
        <taxon>Hyphomicrobiales</taxon>
        <taxon>Parvibaculaceae</taxon>
        <taxon>Candidatus Phaeomarinibacter</taxon>
    </lineage>
</organism>
<feature type="transmembrane region" description="Helical" evidence="7">
    <location>
        <begin position="227"/>
        <end position="246"/>
    </location>
</feature>
<protein>
    <submittedName>
        <fullName evidence="9">Major facilitator superfamily MFS_1</fullName>
    </submittedName>
</protein>
<evidence type="ECO:0000256" key="7">
    <source>
        <dbReference type="SAM" id="Phobius"/>
    </source>
</evidence>
<dbReference type="PANTHER" id="PTHR23519:SF1">
    <property type="entry name" value="AUTOPHAGY-RELATED PROTEIN 22"/>
    <property type="match status" value="1"/>
</dbReference>
<evidence type="ECO:0000259" key="8">
    <source>
        <dbReference type="PROSITE" id="PS50850"/>
    </source>
</evidence>
<feature type="region of interest" description="Disordered" evidence="6">
    <location>
        <begin position="1"/>
        <end position="34"/>
    </location>
</feature>
<feature type="transmembrane region" description="Helical" evidence="7">
    <location>
        <begin position="136"/>
        <end position="160"/>
    </location>
</feature>
<gene>
    <name evidence="9" type="ORF">BN1012_Phect1452</name>
</gene>
<sequence length="491" mass="52565">MSQDVTEIPITPSTPAGVDNPGPDTQAADGGTPADKRGQISWAIFEWARNPYVLLITIYVFAPYFSNHVVGDPVQGQAIWGYINGFAGAAIAILAPFLGAIADLGGTRKPWIIAFTLVMVPAMIALWFALPGDGGIGIWGVALCIVTITIAYEFSAVFHNSMLPSIAPHSRIGFLSGLGLALGNLGGLLILIFMLVFFTLPGNVPWSFIPDTPLFGLDQSLFQDSRISGPVAGMWLAAFSLPLFLFTPDAAKNTIGAWEAMQKGVRRVVQTVMRLKHYRNVATYLGARMLYNDGKTAVLIFGGVYAAGVFGWGTLDMLVYGIILSVFAVLGGLIGGWLDDTFGSKIAIMTSIGGTTVGLLLAVSITPNELFFQPYESTGPIWSLPFFKTLPELLYLCVVIIIAIFITAAYANSRTMLARIAPAKMMTEFFGLYALSGTATAFVAPILVGISTDMFDSQRAGFASILLLLLAGMAVMIFVNETRAERADGDH</sequence>
<keyword evidence="5 7" id="KW-0472">Membrane</keyword>
<keyword evidence="4 7" id="KW-1133">Transmembrane helix</keyword>
<keyword evidence="2" id="KW-0813">Transport</keyword>
<feature type="transmembrane region" description="Helical" evidence="7">
    <location>
        <begin position="296"/>
        <end position="313"/>
    </location>
</feature>
<evidence type="ECO:0000313" key="10">
    <source>
        <dbReference type="Proteomes" id="UP000032160"/>
    </source>
</evidence>
<dbReference type="Pfam" id="PF11700">
    <property type="entry name" value="ATG22"/>
    <property type="match status" value="1"/>
</dbReference>
<feature type="transmembrane region" description="Helical" evidence="7">
    <location>
        <begin position="319"/>
        <end position="339"/>
    </location>
</feature>
<dbReference type="GO" id="GO:0022857">
    <property type="term" value="F:transmembrane transporter activity"/>
    <property type="evidence" value="ECO:0007669"/>
    <property type="project" value="InterPro"/>
</dbReference>
<dbReference type="GO" id="GO:0012505">
    <property type="term" value="C:endomembrane system"/>
    <property type="evidence" value="ECO:0007669"/>
    <property type="project" value="UniProtKB-SubCell"/>
</dbReference>
<feature type="transmembrane region" description="Helical" evidence="7">
    <location>
        <begin position="111"/>
        <end position="130"/>
    </location>
</feature>
<feature type="transmembrane region" description="Helical" evidence="7">
    <location>
        <begin position="47"/>
        <end position="66"/>
    </location>
</feature>
<evidence type="ECO:0000256" key="5">
    <source>
        <dbReference type="ARBA" id="ARBA00023136"/>
    </source>
</evidence>
<evidence type="ECO:0000256" key="6">
    <source>
        <dbReference type="SAM" id="MobiDB-lite"/>
    </source>
</evidence>
<feature type="domain" description="Major facilitator superfamily (MFS) profile" evidence="8">
    <location>
        <begin position="1"/>
        <end position="483"/>
    </location>
</feature>
<reference evidence="9 10" key="1">
    <citation type="journal article" date="2014" name="Front. Genet.">
        <title>Genome and metabolic network of "Candidatus Phaeomarinobacter ectocarpi" Ec32, a new candidate genus of Alphaproteobacteria frequently associated with brown algae.</title>
        <authorList>
            <person name="Dittami S.M."/>
            <person name="Barbeyron T."/>
            <person name="Boyen C."/>
            <person name="Cambefort J."/>
            <person name="Collet G."/>
            <person name="Delage L."/>
            <person name="Gobet A."/>
            <person name="Groisillier A."/>
            <person name="Leblanc C."/>
            <person name="Michel G."/>
            <person name="Scornet D."/>
            <person name="Siegel A."/>
            <person name="Tapia J.E."/>
            <person name="Tonon T."/>
        </authorList>
    </citation>
    <scope>NUCLEOTIDE SEQUENCE [LARGE SCALE GENOMIC DNA]</scope>
    <source>
        <strain evidence="9 10">Ec32</strain>
    </source>
</reference>
<dbReference type="InterPro" id="IPR050495">
    <property type="entry name" value="ATG22/LtaA_families"/>
</dbReference>
<comment type="subcellular location">
    <subcellularLocation>
        <location evidence="1">Endomembrane system</location>
        <topology evidence="1">Multi-pass membrane protein</topology>
    </subcellularLocation>
</comment>
<feature type="transmembrane region" description="Helical" evidence="7">
    <location>
        <begin position="172"/>
        <end position="198"/>
    </location>
</feature>
<feature type="transmembrane region" description="Helical" evidence="7">
    <location>
        <begin position="432"/>
        <end position="450"/>
    </location>
</feature>
<name>X5MMZ8_9HYPH</name>
<evidence type="ECO:0000256" key="4">
    <source>
        <dbReference type="ARBA" id="ARBA00022989"/>
    </source>
</evidence>
<dbReference type="InterPro" id="IPR036259">
    <property type="entry name" value="MFS_trans_sf"/>
</dbReference>